<evidence type="ECO:0000313" key="2">
    <source>
        <dbReference type="EMBL" id="KAF0424555.1"/>
    </source>
</evidence>
<sequence length="159" mass="18577">MSALKTIFFLFFLLTIIYNVVDAAAIQPKIDEISLDSLPETGDIWEMESDPALFSNIDPSAEIFTETVSDDTSSSVSTTNVHDSIQNTMIEPRSGEVQGQVHTYLWERPIYINKYKYYWGTKVHYHRKILLHHTYRDNKFYKICYAYYYCRFSVTTVKA</sequence>
<dbReference type="OrthoDB" id="2430427at2759"/>
<feature type="signal peptide" evidence="1">
    <location>
        <begin position="1"/>
        <end position="23"/>
    </location>
</feature>
<reference evidence="2 3" key="1">
    <citation type="journal article" date="2019" name="Environ. Microbiol.">
        <title>At the nexus of three kingdoms: the genome of the mycorrhizal fungus Gigaspora margarita provides insights into plant, endobacterial and fungal interactions.</title>
        <authorList>
            <person name="Venice F."/>
            <person name="Ghignone S."/>
            <person name="Salvioli di Fossalunga A."/>
            <person name="Amselem J."/>
            <person name="Novero M."/>
            <person name="Xianan X."/>
            <person name="Sedzielewska Toro K."/>
            <person name="Morin E."/>
            <person name="Lipzen A."/>
            <person name="Grigoriev I.V."/>
            <person name="Henrissat B."/>
            <person name="Martin F.M."/>
            <person name="Bonfante P."/>
        </authorList>
    </citation>
    <scope>NUCLEOTIDE SEQUENCE [LARGE SCALE GENOMIC DNA]</scope>
    <source>
        <strain evidence="2 3">BEG34</strain>
    </source>
</reference>
<dbReference type="AlphaFoldDB" id="A0A8H4A3R3"/>
<organism evidence="2 3">
    <name type="scientific">Gigaspora margarita</name>
    <dbReference type="NCBI Taxonomy" id="4874"/>
    <lineage>
        <taxon>Eukaryota</taxon>
        <taxon>Fungi</taxon>
        <taxon>Fungi incertae sedis</taxon>
        <taxon>Mucoromycota</taxon>
        <taxon>Glomeromycotina</taxon>
        <taxon>Glomeromycetes</taxon>
        <taxon>Diversisporales</taxon>
        <taxon>Gigasporaceae</taxon>
        <taxon>Gigaspora</taxon>
    </lineage>
</organism>
<proteinExistence type="predicted"/>
<keyword evidence="1" id="KW-0732">Signal</keyword>
<evidence type="ECO:0000313" key="3">
    <source>
        <dbReference type="Proteomes" id="UP000439903"/>
    </source>
</evidence>
<feature type="chain" id="PRO_5034139078" evidence="1">
    <location>
        <begin position="24"/>
        <end position="159"/>
    </location>
</feature>
<protein>
    <submittedName>
        <fullName evidence="2">Uncharacterized protein</fullName>
    </submittedName>
</protein>
<gene>
    <name evidence="2" type="ORF">F8M41_006502</name>
</gene>
<dbReference type="Proteomes" id="UP000439903">
    <property type="component" value="Unassembled WGS sequence"/>
</dbReference>
<keyword evidence="3" id="KW-1185">Reference proteome</keyword>
<evidence type="ECO:0000256" key="1">
    <source>
        <dbReference type="SAM" id="SignalP"/>
    </source>
</evidence>
<name>A0A8H4A3R3_GIGMA</name>
<dbReference type="EMBL" id="WTPW01001639">
    <property type="protein sequence ID" value="KAF0424555.1"/>
    <property type="molecule type" value="Genomic_DNA"/>
</dbReference>
<comment type="caution">
    <text evidence="2">The sequence shown here is derived from an EMBL/GenBank/DDBJ whole genome shotgun (WGS) entry which is preliminary data.</text>
</comment>
<accession>A0A8H4A3R3</accession>